<dbReference type="Proteomes" id="UP000298416">
    <property type="component" value="Unassembled WGS sequence"/>
</dbReference>
<dbReference type="EMBL" id="PNBA02000006">
    <property type="protein sequence ID" value="KAG6419883.1"/>
    <property type="molecule type" value="Genomic_DNA"/>
</dbReference>
<proteinExistence type="predicted"/>
<organism evidence="1">
    <name type="scientific">Salvia splendens</name>
    <name type="common">Scarlet sage</name>
    <dbReference type="NCBI Taxonomy" id="180675"/>
    <lineage>
        <taxon>Eukaryota</taxon>
        <taxon>Viridiplantae</taxon>
        <taxon>Streptophyta</taxon>
        <taxon>Embryophyta</taxon>
        <taxon>Tracheophyta</taxon>
        <taxon>Spermatophyta</taxon>
        <taxon>Magnoliopsida</taxon>
        <taxon>eudicotyledons</taxon>
        <taxon>Gunneridae</taxon>
        <taxon>Pentapetalae</taxon>
        <taxon>asterids</taxon>
        <taxon>lamiids</taxon>
        <taxon>Lamiales</taxon>
        <taxon>Lamiaceae</taxon>
        <taxon>Nepetoideae</taxon>
        <taxon>Mentheae</taxon>
        <taxon>Salviinae</taxon>
        <taxon>Salvia</taxon>
        <taxon>Salvia subgen. Calosphace</taxon>
        <taxon>core Calosphace</taxon>
    </lineage>
</organism>
<dbReference type="Pfam" id="PF14299">
    <property type="entry name" value="PP2"/>
    <property type="match status" value="1"/>
</dbReference>
<accession>A0A8X8XXR6</accession>
<dbReference type="InterPro" id="IPR025886">
    <property type="entry name" value="PP2-like"/>
</dbReference>
<protein>
    <submittedName>
        <fullName evidence="1">Uncharacterized protein</fullName>
    </submittedName>
</protein>
<gene>
    <name evidence="1" type="ORF">SASPL_116395</name>
</gene>
<keyword evidence="2" id="KW-1185">Reference proteome</keyword>
<evidence type="ECO:0000313" key="1">
    <source>
        <dbReference type="EMBL" id="KAG6419883.1"/>
    </source>
</evidence>
<name>A0A8X8XXR6_SALSN</name>
<dbReference type="AlphaFoldDB" id="A0A8X8XXR6"/>
<comment type="caution">
    <text evidence="1">The sequence shown here is derived from an EMBL/GenBank/DDBJ whole genome shotgun (WGS) entry which is preliminary data.</text>
</comment>
<evidence type="ECO:0000313" key="2">
    <source>
        <dbReference type="Proteomes" id="UP000298416"/>
    </source>
</evidence>
<reference evidence="1" key="1">
    <citation type="submission" date="2018-01" db="EMBL/GenBank/DDBJ databases">
        <authorList>
            <person name="Mao J.F."/>
        </authorList>
    </citation>
    <scope>NUCLEOTIDE SEQUENCE</scope>
    <source>
        <strain evidence="1">Huo1</strain>
        <tissue evidence="1">Leaf</tissue>
    </source>
</reference>
<reference evidence="1" key="2">
    <citation type="submission" date="2020-08" db="EMBL/GenBank/DDBJ databases">
        <title>Plant Genome Project.</title>
        <authorList>
            <person name="Zhang R.-G."/>
        </authorList>
    </citation>
    <scope>NUCLEOTIDE SEQUENCE</scope>
    <source>
        <strain evidence="1">Huo1</strain>
        <tissue evidence="1">Leaf</tissue>
    </source>
</reference>
<dbReference type="PANTHER" id="PTHR32278:SF85">
    <property type="entry name" value="F-BOX PROTEIN PP2-B11-LIKE"/>
    <property type="match status" value="1"/>
</dbReference>
<dbReference type="PANTHER" id="PTHR32278">
    <property type="entry name" value="F-BOX DOMAIN-CONTAINING PROTEIN"/>
    <property type="match status" value="1"/>
</dbReference>
<sequence>MHENSGEVAELVRSCWLEIIGKIDVRSLRLKTSYSAYLVFKLQEGCKELQKAIASVRFVKEIGEGSADEGYGVFIDTMACDAGERGRFPHCRSDGWMEIKLGEFFNNLGDDGEVEMRLIEKNNPKWKTGLVVLKLKILCNNAYKRAVTKGNQK</sequence>